<reference evidence="6" key="5">
    <citation type="journal article" date="2021" name="G3 (Bethesda)">
        <title>Aegilops tauschii genome assembly Aet v5.0 features greater sequence contiguity and improved annotation.</title>
        <authorList>
            <person name="Wang L."/>
            <person name="Zhu T."/>
            <person name="Rodriguez J.C."/>
            <person name="Deal K.R."/>
            <person name="Dubcovsky J."/>
            <person name="McGuire P.E."/>
            <person name="Lux T."/>
            <person name="Spannagl M."/>
            <person name="Mayer K.F.X."/>
            <person name="Baldrich P."/>
            <person name="Meyers B.C."/>
            <person name="Huo N."/>
            <person name="Gu Y.Q."/>
            <person name="Zhou H."/>
            <person name="Devos K.M."/>
            <person name="Bennetzen J.L."/>
            <person name="Unver T."/>
            <person name="Budak H."/>
            <person name="Gulick P.J."/>
            <person name="Galiba G."/>
            <person name="Kalapos B."/>
            <person name="Nelson D.R."/>
            <person name="Li P."/>
            <person name="You F.M."/>
            <person name="Luo M.C."/>
            <person name="Dvorak J."/>
        </authorList>
    </citation>
    <scope>NUCLEOTIDE SEQUENCE [LARGE SCALE GENOMIC DNA]</scope>
    <source>
        <strain evidence="6">cv. AL8/78</strain>
    </source>
</reference>
<evidence type="ECO:0000256" key="3">
    <source>
        <dbReference type="ARBA" id="ARBA00022737"/>
    </source>
</evidence>
<dbReference type="Gene3D" id="3.80.10.10">
    <property type="entry name" value="Ribonuclease Inhibitor"/>
    <property type="match status" value="1"/>
</dbReference>
<organism evidence="6 7">
    <name type="scientific">Aegilops tauschii subsp. strangulata</name>
    <name type="common">Goatgrass</name>
    <dbReference type="NCBI Taxonomy" id="200361"/>
    <lineage>
        <taxon>Eukaryota</taxon>
        <taxon>Viridiplantae</taxon>
        <taxon>Streptophyta</taxon>
        <taxon>Embryophyta</taxon>
        <taxon>Tracheophyta</taxon>
        <taxon>Spermatophyta</taxon>
        <taxon>Magnoliopsida</taxon>
        <taxon>Liliopsida</taxon>
        <taxon>Poales</taxon>
        <taxon>Poaceae</taxon>
        <taxon>BOP clade</taxon>
        <taxon>Pooideae</taxon>
        <taxon>Triticodae</taxon>
        <taxon>Triticeae</taxon>
        <taxon>Triticinae</taxon>
        <taxon>Aegilops</taxon>
    </lineage>
</organism>
<evidence type="ECO:0000313" key="6">
    <source>
        <dbReference type="EnsemblPlants" id="AET1Gv20014600.5"/>
    </source>
</evidence>
<evidence type="ECO:0000256" key="4">
    <source>
        <dbReference type="SAM" id="SignalP"/>
    </source>
</evidence>
<dbReference type="InterPro" id="IPR013210">
    <property type="entry name" value="LRR_N_plant-typ"/>
</dbReference>
<feature type="chain" id="PRO_5019353554" description="Leucine-rich repeat-containing N-terminal plant-type domain-containing protein" evidence="4">
    <location>
        <begin position="31"/>
        <end position="146"/>
    </location>
</feature>
<evidence type="ECO:0000256" key="2">
    <source>
        <dbReference type="ARBA" id="ARBA00022729"/>
    </source>
</evidence>
<keyword evidence="7" id="KW-1185">Reference proteome</keyword>
<dbReference type="Pfam" id="PF08263">
    <property type="entry name" value="LRRNT_2"/>
    <property type="match status" value="1"/>
</dbReference>
<reference evidence="7" key="2">
    <citation type="journal article" date="2017" name="Nat. Plants">
        <title>The Aegilops tauschii genome reveals multiple impacts of transposons.</title>
        <authorList>
            <person name="Zhao G."/>
            <person name="Zou C."/>
            <person name="Li K."/>
            <person name="Wang K."/>
            <person name="Li T."/>
            <person name="Gao L."/>
            <person name="Zhang X."/>
            <person name="Wang H."/>
            <person name="Yang Z."/>
            <person name="Liu X."/>
            <person name="Jiang W."/>
            <person name="Mao L."/>
            <person name="Kong X."/>
            <person name="Jiao Y."/>
            <person name="Jia J."/>
        </authorList>
    </citation>
    <scope>NUCLEOTIDE SEQUENCE [LARGE SCALE GENOMIC DNA]</scope>
    <source>
        <strain evidence="7">cv. AL8/78</strain>
    </source>
</reference>
<dbReference type="AlphaFoldDB" id="A0A452XIT0"/>
<keyword evidence="3" id="KW-0677">Repeat</keyword>
<dbReference type="PANTHER" id="PTHR48060">
    <property type="entry name" value="DNA DAMAGE-REPAIR/TOLERATION PROTEIN DRT100"/>
    <property type="match status" value="1"/>
</dbReference>
<dbReference type="InterPro" id="IPR053211">
    <property type="entry name" value="DNA_repair-toleration"/>
</dbReference>
<feature type="signal peptide" evidence="4">
    <location>
        <begin position="1"/>
        <end position="30"/>
    </location>
</feature>
<dbReference type="Proteomes" id="UP000015105">
    <property type="component" value="Chromosome 1D"/>
</dbReference>
<proteinExistence type="predicted"/>
<keyword evidence="2 4" id="KW-0732">Signal</keyword>
<protein>
    <recommendedName>
        <fullName evidence="5">Leucine-rich repeat-containing N-terminal plant-type domain-containing protein</fullName>
    </recommendedName>
</protein>
<dbReference type="InterPro" id="IPR032675">
    <property type="entry name" value="LRR_dom_sf"/>
</dbReference>
<keyword evidence="1" id="KW-0433">Leucine-rich repeat</keyword>
<dbReference type="EnsemblPlants" id="AET1Gv20014600.5">
    <property type="protein sequence ID" value="AET1Gv20014600.5"/>
    <property type="gene ID" value="AET1Gv20014600"/>
</dbReference>
<dbReference type="PANTHER" id="PTHR48060:SF19">
    <property type="entry name" value="LEUCINE-RICH REPEAT-CONTAINING N-TERMINAL PLANT-TYPE DOMAIN-CONTAINING PROTEIN"/>
    <property type="match status" value="1"/>
</dbReference>
<reference evidence="7" key="1">
    <citation type="journal article" date="2014" name="Science">
        <title>Ancient hybridizations among the ancestral genomes of bread wheat.</title>
        <authorList>
            <consortium name="International Wheat Genome Sequencing Consortium,"/>
            <person name="Marcussen T."/>
            <person name="Sandve S.R."/>
            <person name="Heier L."/>
            <person name="Spannagl M."/>
            <person name="Pfeifer M."/>
            <person name="Jakobsen K.S."/>
            <person name="Wulff B.B."/>
            <person name="Steuernagel B."/>
            <person name="Mayer K.F."/>
            <person name="Olsen O.A."/>
        </authorList>
    </citation>
    <scope>NUCLEOTIDE SEQUENCE [LARGE SCALE GENOMIC DNA]</scope>
    <source>
        <strain evidence="7">cv. AL8/78</strain>
    </source>
</reference>
<sequence length="146" mass="16357">HSKMTSSSTPLLYLCLLLVPCLLLLEEAHAAHHGGISLRSQHMALLHWKATLANPPLQMSSWEENTSPCNWTGIMCTAVRHGRRMPWVVTNISLPDAGIHGQLGPIPEEIGRFNTFRIGQSDESPEFGLVRQPNIWLHSTLLRKHN</sequence>
<evidence type="ECO:0000313" key="7">
    <source>
        <dbReference type="Proteomes" id="UP000015105"/>
    </source>
</evidence>
<dbReference type="Gramene" id="AET1Gv20014600.5">
    <property type="protein sequence ID" value="AET1Gv20014600.5"/>
    <property type="gene ID" value="AET1Gv20014600"/>
</dbReference>
<feature type="domain" description="Leucine-rich repeat-containing N-terminal plant-type" evidence="5">
    <location>
        <begin position="43"/>
        <end position="77"/>
    </location>
</feature>
<accession>A0A452XIT0</accession>
<evidence type="ECO:0000259" key="5">
    <source>
        <dbReference type="Pfam" id="PF08263"/>
    </source>
</evidence>
<name>A0A452XIT0_AEGTS</name>
<reference evidence="6" key="4">
    <citation type="submission" date="2019-03" db="UniProtKB">
        <authorList>
            <consortium name="EnsemblPlants"/>
        </authorList>
    </citation>
    <scope>IDENTIFICATION</scope>
</reference>
<reference evidence="6" key="3">
    <citation type="journal article" date="2017" name="Nature">
        <title>Genome sequence of the progenitor of the wheat D genome Aegilops tauschii.</title>
        <authorList>
            <person name="Luo M.C."/>
            <person name="Gu Y.Q."/>
            <person name="Puiu D."/>
            <person name="Wang H."/>
            <person name="Twardziok S.O."/>
            <person name="Deal K.R."/>
            <person name="Huo N."/>
            <person name="Zhu T."/>
            <person name="Wang L."/>
            <person name="Wang Y."/>
            <person name="McGuire P.E."/>
            <person name="Liu S."/>
            <person name="Long H."/>
            <person name="Ramasamy R.K."/>
            <person name="Rodriguez J.C."/>
            <person name="Van S.L."/>
            <person name="Yuan L."/>
            <person name="Wang Z."/>
            <person name="Xia Z."/>
            <person name="Xiao L."/>
            <person name="Anderson O.D."/>
            <person name="Ouyang S."/>
            <person name="Liang Y."/>
            <person name="Zimin A.V."/>
            <person name="Pertea G."/>
            <person name="Qi P."/>
            <person name="Bennetzen J.L."/>
            <person name="Dai X."/>
            <person name="Dawson M.W."/>
            <person name="Muller H.G."/>
            <person name="Kugler K."/>
            <person name="Rivarola-Duarte L."/>
            <person name="Spannagl M."/>
            <person name="Mayer K.F.X."/>
            <person name="Lu F.H."/>
            <person name="Bevan M.W."/>
            <person name="Leroy P."/>
            <person name="Li P."/>
            <person name="You F.M."/>
            <person name="Sun Q."/>
            <person name="Liu Z."/>
            <person name="Lyons E."/>
            <person name="Wicker T."/>
            <person name="Salzberg S.L."/>
            <person name="Devos K.M."/>
            <person name="Dvorak J."/>
        </authorList>
    </citation>
    <scope>NUCLEOTIDE SEQUENCE [LARGE SCALE GENOMIC DNA]</scope>
    <source>
        <strain evidence="6">cv. AL8/78</strain>
    </source>
</reference>
<evidence type="ECO:0000256" key="1">
    <source>
        <dbReference type="ARBA" id="ARBA00022614"/>
    </source>
</evidence>